<accession>A0ABN4MD38</accession>
<gene>
    <name evidence="1" type="ORF">CPter291_3528</name>
</gene>
<dbReference type="Proteomes" id="UP000074914">
    <property type="component" value="Chromosome"/>
</dbReference>
<name>A0ABN4MD38_9BURK</name>
<dbReference type="EMBL" id="CP013236">
    <property type="protein sequence ID" value="AMP15763.1"/>
    <property type="molecule type" value="Genomic_DNA"/>
</dbReference>
<organism evidence="1 2">
    <name type="scientific">Collimonas pratensis</name>
    <dbReference type="NCBI Taxonomy" id="279113"/>
    <lineage>
        <taxon>Bacteria</taxon>
        <taxon>Pseudomonadati</taxon>
        <taxon>Pseudomonadota</taxon>
        <taxon>Betaproteobacteria</taxon>
        <taxon>Burkholderiales</taxon>
        <taxon>Oxalobacteraceae</taxon>
        <taxon>Collimonas</taxon>
    </lineage>
</organism>
<evidence type="ECO:0000313" key="1">
    <source>
        <dbReference type="EMBL" id="AMP15763.1"/>
    </source>
</evidence>
<reference evidence="1 2" key="1">
    <citation type="submission" date="2015-11" db="EMBL/GenBank/DDBJ databases">
        <title>Exploring the genomic traits of fungus-feeding bacterial genus Collimonas.</title>
        <authorList>
            <person name="Song C."/>
            <person name="Schmidt R."/>
            <person name="de Jager V."/>
            <person name="Krzyzanowska D."/>
            <person name="Jongedijk E."/>
            <person name="Cankar K."/>
            <person name="Beekwilder J."/>
            <person name="van Veen A."/>
            <person name="de Boer W."/>
            <person name="van Veen J.A."/>
            <person name="Garbeva P."/>
        </authorList>
    </citation>
    <scope>NUCLEOTIDE SEQUENCE [LARGE SCALE GENOMIC DNA]</scope>
    <source>
        <strain evidence="1 2">Ter291</strain>
    </source>
</reference>
<evidence type="ECO:0000313" key="2">
    <source>
        <dbReference type="Proteomes" id="UP000074914"/>
    </source>
</evidence>
<proteinExistence type="predicted"/>
<sequence length="39" mass="4528">MLLLYMRSGLMPQIAEGKKQKWKPDCASIHHLLSTIFIK</sequence>
<protein>
    <submittedName>
        <fullName evidence="1">Uncharacterized protein</fullName>
    </submittedName>
</protein>
<keyword evidence="2" id="KW-1185">Reference proteome</keyword>